<keyword evidence="4" id="KW-0547">Nucleotide-binding</keyword>
<keyword evidence="3" id="KW-0808">Transferase</keyword>
<dbReference type="InterPro" id="IPR013749">
    <property type="entry name" value="PM/HMP-P_kinase-1"/>
</dbReference>
<evidence type="ECO:0000256" key="5">
    <source>
        <dbReference type="ARBA" id="ARBA00022777"/>
    </source>
</evidence>
<reference evidence="9 10" key="1">
    <citation type="journal article" date="2023" name="Elife">
        <title>Identification of key yeast species and microbe-microbe interactions impacting larval growth of Drosophila in the wild.</title>
        <authorList>
            <person name="Mure A."/>
            <person name="Sugiura Y."/>
            <person name="Maeda R."/>
            <person name="Honda K."/>
            <person name="Sakurai N."/>
            <person name="Takahashi Y."/>
            <person name="Watada M."/>
            <person name="Katoh T."/>
            <person name="Gotoh A."/>
            <person name="Gotoh Y."/>
            <person name="Taniguchi I."/>
            <person name="Nakamura K."/>
            <person name="Hayashi T."/>
            <person name="Katayama T."/>
            <person name="Uemura T."/>
            <person name="Hattori Y."/>
        </authorList>
    </citation>
    <scope>NUCLEOTIDE SEQUENCE [LARGE SCALE GENOMIC DNA]</scope>
    <source>
        <strain evidence="9 10">SC-9</strain>
    </source>
</reference>
<comment type="caution">
    <text evidence="9">The sequence shown here is derived from an EMBL/GenBank/DDBJ whole genome shotgun (WGS) entry which is preliminary data.</text>
</comment>
<dbReference type="GO" id="GO:0005524">
    <property type="term" value="F:ATP binding"/>
    <property type="evidence" value="ECO:0007669"/>
    <property type="project" value="UniProtKB-KW"/>
</dbReference>
<dbReference type="InterPro" id="IPR004625">
    <property type="entry name" value="PyrdxlKinase"/>
</dbReference>
<dbReference type="NCBIfam" id="TIGR00687">
    <property type="entry name" value="pyridox_kin"/>
    <property type="match status" value="1"/>
</dbReference>
<dbReference type="CDD" id="cd01173">
    <property type="entry name" value="pyridoxal_pyridoxamine_kinase"/>
    <property type="match status" value="1"/>
</dbReference>
<evidence type="ECO:0000256" key="7">
    <source>
        <dbReference type="SAM" id="MobiDB-lite"/>
    </source>
</evidence>
<keyword evidence="5 9" id="KW-0418">Kinase</keyword>
<evidence type="ECO:0000256" key="4">
    <source>
        <dbReference type="ARBA" id="ARBA00022741"/>
    </source>
</evidence>
<dbReference type="PANTHER" id="PTHR10534:SF2">
    <property type="entry name" value="PYRIDOXAL KINASE"/>
    <property type="match status" value="1"/>
</dbReference>
<feature type="compositionally biased region" description="Low complexity" evidence="7">
    <location>
        <begin position="288"/>
        <end position="297"/>
    </location>
</feature>
<sequence>MEYPEDKRILSIQSHVTHGFVGNKAATFPLQCLGWDVDVINTVNFSNHTGYGTVAGSVVSSTDLEKLYHHIITTTGLEKYQCLLTGYIPNADLLEQIGMVGRDLKHKNPDSIWLLDPVMGDEGVMYVDTSVIQAYQSLAKSGGIDIITPNQYELELLLGSPITTELEVTKALDILHHQYRIKYVIITSIYLDNDKSSLKAVCSDNGDYHILEISPIIEGYFTGVGDLFSALTIDRVYQQHLHNGKNHKQLYQCISEVMQIMHKVLIITKQARELENCSQEEKSEKDNNNNNNNNNNNVGKINDGTMRFNELRIIESRYLFDGNN</sequence>
<proteinExistence type="inferred from homology"/>
<keyword evidence="10" id="KW-1185">Reference proteome</keyword>
<evidence type="ECO:0000256" key="1">
    <source>
        <dbReference type="ARBA" id="ARBA00008805"/>
    </source>
</evidence>
<keyword evidence="6" id="KW-0067">ATP-binding</keyword>
<dbReference type="SUPFAM" id="SSF53613">
    <property type="entry name" value="Ribokinase-like"/>
    <property type="match status" value="1"/>
</dbReference>
<comment type="similarity">
    <text evidence="1">Belongs to the pyridoxine kinase family.</text>
</comment>
<gene>
    <name evidence="9" type="ORF">DASC09_000700</name>
</gene>
<evidence type="ECO:0000256" key="3">
    <source>
        <dbReference type="ARBA" id="ARBA00022679"/>
    </source>
</evidence>
<evidence type="ECO:0000256" key="2">
    <source>
        <dbReference type="ARBA" id="ARBA00012104"/>
    </source>
</evidence>
<dbReference type="GO" id="GO:0008478">
    <property type="term" value="F:pyridoxal kinase activity"/>
    <property type="evidence" value="ECO:0007669"/>
    <property type="project" value="UniProtKB-EC"/>
</dbReference>
<dbReference type="GeneID" id="90070724"/>
<dbReference type="Pfam" id="PF08543">
    <property type="entry name" value="Phos_pyr_kin"/>
    <property type="match status" value="1"/>
</dbReference>
<dbReference type="AlphaFoldDB" id="A0AAV5QE70"/>
<dbReference type="GO" id="GO:0005829">
    <property type="term" value="C:cytosol"/>
    <property type="evidence" value="ECO:0007669"/>
    <property type="project" value="TreeGrafter"/>
</dbReference>
<evidence type="ECO:0000259" key="8">
    <source>
        <dbReference type="Pfam" id="PF08543"/>
    </source>
</evidence>
<dbReference type="EMBL" id="BTFZ01000001">
    <property type="protein sequence ID" value="GMM32745.1"/>
    <property type="molecule type" value="Genomic_DNA"/>
</dbReference>
<name>A0AAV5QE70_9ASCO</name>
<dbReference type="InterPro" id="IPR029056">
    <property type="entry name" value="Ribokinase-like"/>
</dbReference>
<feature type="region of interest" description="Disordered" evidence="7">
    <location>
        <begin position="277"/>
        <end position="301"/>
    </location>
</feature>
<feature type="domain" description="Pyridoxamine kinase/Phosphomethylpyrimidine kinase" evidence="8">
    <location>
        <begin position="95"/>
        <end position="231"/>
    </location>
</feature>
<feature type="compositionally biased region" description="Basic and acidic residues" evidence="7">
    <location>
        <begin position="277"/>
        <end position="287"/>
    </location>
</feature>
<evidence type="ECO:0000313" key="10">
    <source>
        <dbReference type="Proteomes" id="UP001360560"/>
    </source>
</evidence>
<evidence type="ECO:0000313" key="9">
    <source>
        <dbReference type="EMBL" id="GMM32745.1"/>
    </source>
</evidence>
<dbReference type="Gene3D" id="3.40.1190.20">
    <property type="match status" value="1"/>
</dbReference>
<evidence type="ECO:0000256" key="6">
    <source>
        <dbReference type="ARBA" id="ARBA00022840"/>
    </source>
</evidence>
<dbReference type="GO" id="GO:0009443">
    <property type="term" value="P:pyridoxal 5'-phosphate salvage"/>
    <property type="evidence" value="ECO:0007669"/>
    <property type="project" value="InterPro"/>
</dbReference>
<dbReference type="PANTHER" id="PTHR10534">
    <property type="entry name" value="PYRIDOXAL KINASE"/>
    <property type="match status" value="1"/>
</dbReference>
<organism evidence="9 10">
    <name type="scientific">Saccharomycopsis crataegensis</name>
    <dbReference type="NCBI Taxonomy" id="43959"/>
    <lineage>
        <taxon>Eukaryota</taxon>
        <taxon>Fungi</taxon>
        <taxon>Dikarya</taxon>
        <taxon>Ascomycota</taxon>
        <taxon>Saccharomycotina</taxon>
        <taxon>Saccharomycetes</taxon>
        <taxon>Saccharomycopsidaceae</taxon>
        <taxon>Saccharomycopsis</taxon>
    </lineage>
</organism>
<dbReference type="RefSeq" id="XP_064849745.1">
    <property type="nucleotide sequence ID" value="XM_064993673.1"/>
</dbReference>
<dbReference type="Proteomes" id="UP001360560">
    <property type="component" value="Unassembled WGS sequence"/>
</dbReference>
<accession>A0AAV5QE70</accession>
<dbReference type="EC" id="2.7.1.35" evidence="2"/>
<protein>
    <recommendedName>
        <fullName evidence="2">pyridoxal kinase</fullName>
        <ecNumber evidence="2">2.7.1.35</ecNumber>
    </recommendedName>
</protein>